<evidence type="ECO:0000313" key="9">
    <source>
        <dbReference type="EMBL" id="KDP35031.1"/>
    </source>
</evidence>
<keyword evidence="4 6" id="KW-1133">Transmembrane helix</keyword>
<dbReference type="InterPro" id="IPR003388">
    <property type="entry name" value="Reticulon"/>
</dbReference>
<dbReference type="AlphaFoldDB" id="A0A067KFL9"/>
<proteinExistence type="predicted"/>
<evidence type="ECO:0000256" key="5">
    <source>
        <dbReference type="ARBA" id="ARBA00023136"/>
    </source>
</evidence>
<reference evidence="9 10" key="1">
    <citation type="journal article" date="2014" name="PLoS ONE">
        <title>Global Analysis of Gene Expression Profiles in Physic Nut (Jatropha curcas L.) Seedlings Exposed to Salt Stress.</title>
        <authorList>
            <person name="Zhang L."/>
            <person name="Zhang C."/>
            <person name="Wu P."/>
            <person name="Chen Y."/>
            <person name="Li M."/>
            <person name="Jiang H."/>
            <person name="Wu G."/>
        </authorList>
    </citation>
    <scope>NUCLEOTIDE SEQUENCE [LARGE SCALE GENOMIC DNA]</scope>
    <source>
        <strain evidence="10">cv. GZQX0401</strain>
        <tissue evidence="9">Young leaves</tissue>
    </source>
</reference>
<protein>
    <recommendedName>
        <fullName evidence="6">Reticulon-like protein</fullName>
    </recommendedName>
</protein>
<dbReference type="PANTHER" id="PTHR10994:SF157">
    <property type="entry name" value="RETICULON-LIKE PROTEIN B14"/>
    <property type="match status" value="1"/>
</dbReference>
<name>A0A067KFL9_JATCU</name>
<dbReference type="GO" id="GO:0009617">
    <property type="term" value="P:response to bacterium"/>
    <property type="evidence" value="ECO:0007669"/>
    <property type="project" value="InterPro"/>
</dbReference>
<feature type="transmembrane region" description="Helical" evidence="6">
    <location>
        <begin position="166"/>
        <end position="184"/>
    </location>
</feature>
<dbReference type="PROSITE" id="PS50845">
    <property type="entry name" value="RETICULON"/>
    <property type="match status" value="1"/>
</dbReference>
<dbReference type="EMBL" id="KK914502">
    <property type="protein sequence ID" value="KDP35031.1"/>
    <property type="molecule type" value="Genomic_DNA"/>
</dbReference>
<feature type="transmembrane region" description="Helical" evidence="6">
    <location>
        <begin position="47"/>
        <end position="63"/>
    </location>
</feature>
<gene>
    <name evidence="9" type="ORF">JCGZ_09319</name>
</gene>
<evidence type="ECO:0000256" key="2">
    <source>
        <dbReference type="ARBA" id="ARBA00022692"/>
    </source>
</evidence>
<accession>A0A067KFL9</accession>
<dbReference type="OrthoDB" id="567788at2759"/>
<comment type="subcellular location">
    <subcellularLocation>
        <location evidence="1 6">Endoplasmic reticulum membrane</location>
        <topology evidence="1 6">Multi-pass membrane protein</topology>
    </subcellularLocation>
</comment>
<dbReference type="Pfam" id="PF02453">
    <property type="entry name" value="Reticulon"/>
    <property type="match status" value="1"/>
</dbReference>
<dbReference type="InterPro" id="IPR045064">
    <property type="entry name" value="Reticulon-like"/>
</dbReference>
<evidence type="ECO:0000256" key="3">
    <source>
        <dbReference type="ARBA" id="ARBA00022824"/>
    </source>
</evidence>
<feature type="transmembrane region" description="Helical" evidence="6">
    <location>
        <begin position="135"/>
        <end position="160"/>
    </location>
</feature>
<keyword evidence="3 6" id="KW-0256">Endoplasmic reticulum</keyword>
<dbReference type="GO" id="GO:0005789">
    <property type="term" value="C:endoplasmic reticulum membrane"/>
    <property type="evidence" value="ECO:0007669"/>
    <property type="project" value="UniProtKB-SubCell"/>
</dbReference>
<keyword evidence="5 6" id="KW-0472">Membrane</keyword>
<evidence type="ECO:0000256" key="7">
    <source>
        <dbReference type="SAM" id="MobiDB-lite"/>
    </source>
</evidence>
<feature type="region of interest" description="Disordered" evidence="7">
    <location>
        <begin position="1"/>
        <end position="22"/>
    </location>
</feature>
<organism evidence="9 10">
    <name type="scientific">Jatropha curcas</name>
    <name type="common">Barbados nut</name>
    <dbReference type="NCBI Taxonomy" id="180498"/>
    <lineage>
        <taxon>Eukaryota</taxon>
        <taxon>Viridiplantae</taxon>
        <taxon>Streptophyta</taxon>
        <taxon>Embryophyta</taxon>
        <taxon>Tracheophyta</taxon>
        <taxon>Spermatophyta</taxon>
        <taxon>Magnoliopsida</taxon>
        <taxon>eudicotyledons</taxon>
        <taxon>Gunneridae</taxon>
        <taxon>Pentapetalae</taxon>
        <taxon>rosids</taxon>
        <taxon>fabids</taxon>
        <taxon>Malpighiales</taxon>
        <taxon>Euphorbiaceae</taxon>
        <taxon>Crotonoideae</taxon>
        <taxon>Jatropheae</taxon>
        <taxon>Jatropha</taxon>
    </lineage>
</organism>
<evidence type="ECO:0000259" key="8">
    <source>
        <dbReference type="PROSITE" id="PS50845"/>
    </source>
</evidence>
<evidence type="ECO:0000313" key="10">
    <source>
        <dbReference type="Proteomes" id="UP000027138"/>
    </source>
</evidence>
<dbReference type="Proteomes" id="UP000027138">
    <property type="component" value="Unassembled WGS sequence"/>
</dbReference>
<evidence type="ECO:0000256" key="1">
    <source>
        <dbReference type="ARBA" id="ARBA00004477"/>
    </source>
</evidence>
<evidence type="ECO:0000256" key="6">
    <source>
        <dbReference type="RuleBase" id="RU363132"/>
    </source>
</evidence>
<sequence>MPRWGIYDSDSDDKFPSSSKSHGRQRSLHAIFGGGLVADILLWRNKHLSGGILIVFTIIWFLFEVVEYHFISLLCHLLMFFMAILFIWSNSSGLIKRDPPSVNDLELQESMLRFFLSQINNCISNLHYVSSGKDLITFFATIGCLWILAACGSLCSTLNFLYVVKLFILLHEVYLCMATLPALYERYEDQVDRFAGKSSHEVKNLFEKFNSKVLDKIPRGPRKDKKLT</sequence>
<feature type="domain" description="Reticulon" evidence="8">
    <location>
        <begin position="37"/>
        <end position="225"/>
    </location>
</feature>
<dbReference type="PANTHER" id="PTHR10994">
    <property type="entry name" value="RETICULON"/>
    <property type="match status" value="1"/>
</dbReference>
<keyword evidence="10" id="KW-1185">Reference proteome</keyword>
<keyword evidence="2 6" id="KW-0812">Transmembrane</keyword>
<feature type="transmembrane region" description="Helical" evidence="6">
    <location>
        <begin position="69"/>
        <end position="88"/>
    </location>
</feature>
<evidence type="ECO:0000256" key="4">
    <source>
        <dbReference type="ARBA" id="ARBA00022989"/>
    </source>
</evidence>